<protein>
    <submittedName>
        <fullName evidence="2">Uncharacterized protein</fullName>
    </submittedName>
</protein>
<organism evidence="2 3">
    <name type="scientific">Solirubrobacter ginsenosidimutans</name>
    <dbReference type="NCBI Taxonomy" id="490573"/>
    <lineage>
        <taxon>Bacteria</taxon>
        <taxon>Bacillati</taxon>
        <taxon>Actinomycetota</taxon>
        <taxon>Thermoleophilia</taxon>
        <taxon>Solirubrobacterales</taxon>
        <taxon>Solirubrobacteraceae</taxon>
        <taxon>Solirubrobacter</taxon>
    </lineage>
</organism>
<gene>
    <name evidence="2" type="ORF">OM076_05740</name>
</gene>
<proteinExistence type="predicted"/>
<evidence type="ECO:0000256" key="1">
    <source>
        <dbReference type="SAM" id="MobiDB-lite"/>
    </source>
</evidence>
<reference evidence="2" key="1">
    <citation type="submission" date="2022-10" db="EMBL/GenBank/DDBJ databases">
        <title>The WGS of Solirubrobacter ginsenosidimutans DSM 21036.</title>
        <authorList>
            <person name="Jiang Z."/>
        </authorList>
    </citation>
    <scope>NUCLEOTIDE SEQUENCE</scope>
    <source>
        <strain evidence="2">DSM 21036</strain>
    </source>
</reference>
<dbReference type="AlphaFoldDB" id="A0A9X3MNB6"/>
<dbReference type="RefSeq" id="WP_270038526.1">
    <property type="nucleotide sequence ID" value="NZ_JAPDOD010000003.1"/>
</dbReference>
<accession>A0A9X3MNB6</accession>
<sequence length="107" mass="11787">MSRPQALRLRTRLTRTPKVAVAPEEQTAGTSPPAPAPIGGRRDRGDQRPAQAKRAGYDDLTTEQVIAHISRLSPPELALLANHEREHQNRPEILARIAVFRGEAPES</sequence>
<name>A0A9X3MNB6_9ACTN</name>
<dbReference type="EMBL" id="JAPDOD010000003">
    <property type="protein sequence ID" value="MDA0159756.1"/>
    <property type="molecule type" value="Genomic_DNA"/>
</dbReference>
<feature type="region of interest" description="Disordered" evidence="1">
    <location>
        <begin position="1"/>
        <end position="57"/>
    </location>
</feature>
<comment type="caution">
    <text evidence="2">The sequence shown here is derived from an EMBL/GenBank/DDBJ whole genome shotgun (WGS) entry which is preliminary data.</text>
</comment>
<dbReference type="Proteomes" id="UP001149140">
    <property type="component" value="Unassembled WGS sequence"/>
</dbReference>
<evidence type="ECO:0000313" key="2">
    <source>
        <dbReference type="EMBL" id="MDA0159756.1"/>
    </source>
</evidence>
<keyword evidence="3" id="KW-1185">Reference proteome</keyword>
<evidence type="ECO:0000313" key="3">
    <source>
        <dbReference type="Proteomes" id="UP001149140"/>
    </source>
</evidence>